<dbReference type="PANTHER" id="PTHR46060:SF1">
    <property type="entry name" value="MARINER MOS1 TRANSPOSASE-LIKE PROTEIN"/>
    <property type="match status" value="1"/>
</dbReference>
<dbReference type="PANTHER" id="PTHR46060">
    <property type="entry name" value="MARINER MOS1 TRANSPOSASE-LIKE PROTEIN"/>
    <property type="match status" value="1"/>
</dbReference>
<feature type="region of interest" description="Disordered" evidence="7">
    <location>
        <begin position="125"/>
        <end position="159"/>
    </location>
</feature>
<dbReference type="InterPro" id="IPR009057">
    <property type="entry name" value="Homeodomain-like_sf"/>
</dbReference>
<reference evidence="9" key="1">
    <citation type="submission" date="2015-11" db="EMBL/GenBank/DDBJ databases">
        <title>De novo transcriptome assembly of four potential Pierce s Disease insect vectors from Arizona vineyards.</title>
        <authorList>
            <person name="Tassone E.E."/>
        </authorList>
    </citation>
    <scope>NUCLEOTIDE SEQUENCE</scope>
</reference>
<evidence type="ECO:0000256" key="2">
    <source>
        <dbReference type="ARBA" id="ARBA00022723"/>
    </source>
</evidence>
<feature type="region of interest" description="Disordered" evidence="7">
    <location>
        <begin position="412"/>
        <end position="460"/>
    </location>
</feature>
<dbReference type="SUPFAM" id="SSF57716">
    <property type="entry name" value="Glucocorticoid receptor-like (DNA-binding domain)"/>
    <property type="match status" value="1"/>
</dbReference>
<evidence type="ECO:0000256" key="6">
    <source>
        <dbReference type="PROSITE-ProRule" id="PRU00309"/>
    </source>
</evidence>
<dbReference type="InterPro" id="IPR006612">
    <property type="entry name" value="THAP_Znf"/>
</dbReference>
<keyword evidence="3 6" id="KW-0863">Zinc-finger</keyword>
<protein>
    <recommendedName>
        <fullName evidence="8">THAP-type domain-containing protein</fullName>
    </recommendedName>
</protein>
<feature type="region of interest" description="Disordered" evidence="7">
    <location>
        <begin position="176"/>
        <end position="205"/>
    </location>
</feature>
<name>A0A1B6K0D5_9HEMI</name>
<evidence type="ECO:0000313" key="9">
    <source>
        <dbReference type="EMBL" id="JAT04930.1"/>
    </source>
</evidence>
<comment type="subcellular location">
    <subcellularLocation>
        <location evidence="1">Nucleus</location>
    </subcellularLocation>
</comment>
<keyword evidence="5 6" id="KW-0238">DNA-binding</keyword>
<dbReference type="EMBL" id="GECU01002777">
    <property type="protein sequence ID" value="JAT04930.1"/>
    <property type="molecule type" value="Transcribed_RNA"/>
</dbReference>
<dbReference type="InterPro" id="IPR041426">
    <property type="entry name" value="Mos1_HTH"/>
</dbReference>
<evidence type="ECO:0000256" key="4">
    <source>
        <dbReference type="ARBA" id="ARBA00022833"/>
    </source>
</evidence>
<dbReference type="Pfam" id="PF05485">
    <property type="entry name" value="THAP"/>
    <property type="match status" value="1"/>
</dbReference>
<evidence type="ECO:0000259" key="8">
    <source>
        <dbReference type="PROSITE" id="PS50950"/>
    </source>
</evidence>
<evidence type="ECO:0000256" key="7">
    <source>
        <dbReference type="SAM" id="MobiDB-lite"/>
    </source>
</evidence>
<dbReference type="PROSITE" id="PS50950">
    <property type="entry name" value="ZF_THAP"/>
    <property type="match status" value="1"/>
</dbReference>
<dbReference type="InterPro" id="IPR052709">
    <property type="entry name" value="Transposase-MT_Hybrid"/>
</dbReference>
<evidence type="ECO:0000256" key="1">
    <source>
        <dbReference type="ARBA" id="ARBA00004123"/>
    </source>
</evidence>
<dbReference type="SMART" id="SM00692">
    <property type="entry name" value="DM3"/>
    <property type="match status" value="1"/>
</dbReference>
<evidence type="ECO:0000256" key="3">
    <source>
        <dbReference type="ARBA" id="ARBA00022771"/>
    </source>
</evidence>
<proteinExistence type="predicted"/>
<feature type="domain" description="THAP-type" evidence="8">
    <location>
        <begin position="220"/>
        <end position="297"/>
    </location>
</feature>
<organism evidence="9">
    <name type="scientific">Homalodisca liturata</name>
    <dbReference type="NCBI Taxonomy" id="320908"/>
    <lineage>
        <taxon>Eukaryota</taxon>
        <taxon>Metazoa</taxon>
        <taxon>Ecdysozoa</taxon>
        <taxon>Arthropoda</taxon>
        <taxon>Hexapoda</taxon>
        <taxon>Insecta</taxon>
        <taxon>Pterygota</taxon>
        <taxon>Neoptera</taxon>
        <taxon>Paraneoptera</taxon>
        <taxon>Hemiptera</taxon>
        <taxon>Auchenorrhyncha</taxon>
        <taxon>Membracoidea</taxon>
        <taxon>Cicadellidae</taxon>
        <taxon>Cicadellinae</taxon>
        <taxon>Proconiini</taxon>
        <taxon>Homalodisca</taxon>
    </lineage>
</organism>
<sequence>MFDVIEYPRSCELRSVIRFLLARHNKPIEIHRQLCEVYGNGVMSEGVVRKWCVQFKNGRTNVHDERRSGRPSLVSDELVAKIQKTIRENRHFTITELSEHFPHISRSLVHEILVNKLGYHKFSARSSEEEEESELNIPPDDYKRKQGSEAFSIKPKSSVDGAEKLQGGICMEKNGIIQSKQKEKPYDNQVESKKRKTTKSDPKKGVWKKKTTAATVGDSQHVTCCALACTNTSESCTVVSLPTDPHLREQWLHNIDRQDWTPSQDSMLCQIHFEPDLWEEDKDGKKSLKPDAVPSLFLHGETIKSWVTLDREGNVNKVLVRDRITEEKKDCDESIDIEESDVYIKQEPEIDVMVNCDESSDPSTTFQATFVGPKQEQIDDIKPPVITVSFLHAYEPETIVPEVVPVVIKSEPMEEEEGTTSAAVVDTSKDDEDGSDVTEYSGTRTRWNHTQGRSIQRVMR</sequence>
<dbReference type="Gene3D" id="1.10.10.1450">
    <property type="match status" value="1"/>
</dbReference>
<dbReference type="SUPFAM" id="SSF46689">
    <property type="entry name" value="Homeodomain-like"/>
    <property type="match status" value="1"/>
</dbReference>
<dbReference type="AlphaFoldDB" id="A0A1B6K0D5"/>
<feature type="compositionally biased region" description="Basic and acidic residues" evidence="7">
    <location>
        <begin position="180"/>
        <end position="204"/>
    </location>
</feature>
<keyword evidence="2" id="KW-0479">Metal-binding</keyword>
<gene>
    <name evidence="9" type="ORF">g.49725</name>
</gene>
<dbReference type="SMART" id="SM00980">
    <property type="entry name" value="THAP"/>
    <property type="match status" value="1"/>
</dbReference>
<accession>A0A1B6K0D5</accession>
<keyword evidence="4" id="KW-0862">Zinc</keyword>
<dbReference type="Pfam" id="PF17906">
    <property type="entry name" value="HTH_48"/>
    <property type="match status" value="1"/>
</dbReference>
<evidence type="ECO:0000256" key="5">
    <source>
        <dbReference type="ARBA" id="ARBA00023125"/>
    </source>
</evidence>
<dbReference type="GO" id="GO:0003677">
    <property type="term" value="F:DNA binding"/>
    <property type="evidence" value="ECO:0007669"/>
    <property type="project" value="UniProtKB-UniRule"/>
</dbReference>
<dbReference type="GO" id="GO:0005634">
    <property type="term" value="C:nucleus"/>
    <property type="evidence" value="ECO:0007669"/>
    <property type="project" value="UniProtKB-SubCell"/>
</dbReference>
<dbReference type="GO" id="GO:0008270">
    <property type="term" value="F:zinc ion binding"/>
    <property type="evidence" value="ECO:0007669"/>
    <property type="project" value="UniProtKB-KW"/>
</dbReference>
<feature type="compositionally biased region" description="Polar residues" evidence="7">
    <location>
        <begin position="438"/>
        <end position="454"/>
    </location>
</feature>